<dbReference type="EMBL" id="CP002353">
    <property type="protein sequence ID" value="ADV62377.1"/>
    <property type="molecule type" value="Genomic_DNA"/>
</dbReference>
<dbReference type="HOGENOM" id="CLU_471579_0_0_0"/>
<evidence type="ECO:0000313" key="4">
    <source>
        <dbReference type="EMBL" id="ADV62377.1"/>
    </source>
</evidence>
<gene>
    <name evidence="4" type="ordered locus">Isop_1794</name>
</gene>
<dbReference type="InterPro" id="IPR015422">
    <property type="entry name" value="PyrdxlP-dep_Trfase_small"/>
</dbReference>
<dbReference type="PANTHER" id="PTHR43586">
    <property type="entry name" value="CYSTEINE DESULFURASE"/>
    <property type="match status" value="1"/>
</dbReference>
<dbReference type="eggNOG" id="COG0520">
    <property type="taxonomic scope" value="Bacteria"/>
</dbReference>
<evidence type="ECO:0000259" key="3">
    <source>
        <dbReference type="Pfam" id="PF00266"/>
    </source>
</evidence>
<proteinExistence type="predicted"/>
<dbReference type="GO" id="GO:0008483">
    <property type="term" value="F:transaminase activity"/>
    <property type="evidence" value="ECO:0007669"/>
    <property type="project" value="UniProtKB-KW"/>
</dbReference>
<dbReference type="Pfam" id="PF00266">
    <property type="entry name" value="Aminotran_5"/>
    <property type="match status" value="1"/>
</dbReference>
<evidence type="ECO:0000256" key="2">
    <source>
        <dbReference type="SAM" id="MobiDB-lite"/>
    </source>
</evidence>
<name>E8R1G0_ISOPI</name>
<dbReference type="AlphaFoldDB" id="E8R1G0"/>
<dbReference type="InterPro" id="IPR000192">
    <property type="entry name" value="Aminotrans_V_dom"/>
</dbReference>
<organism evidence="4 5">
    <name type="scientific">Isosphaera pallida (strain ATCC 43644 / DSM 9630 / IS1B)</name>
    <dbReference type="NCBI Taxonomy" id="575540"/>
    <lineage>
        <taxon>Bacteria</taxon>
        <taxon>Pseudomonadati</taxon>
        <taxon>Planctomycetota</taxon>
        <taxon>Planctomycetia</taxon>
        <taxon>Isosphaerales</taxon>
        <taxon>Isosphaeraceae</taxon>
        <taxon>Isosphaera</taxon>
    </lineage>
</organism>
<protein>
    <submittedName>
        <fullName evidence="4">Aminotransferase class V</fullName>
    </submittedName>
</protein>
<dbReference type="STRING" id="575540.Isop_1794"/>
<dbReference type="InterPro" id="IPR015424">
    <property type="entry name" value="PyrdxlP-dep_Trfase"/>
</dbReference>
<keyword evidence="4" id="KW-0032">Aminotransferase</keyword>
<accession>E8R1G0</accession>
<dbReference type="OrthoDB" id="9804366at2"/>
<dbReference type="KEGG" id="ipa:Isop_1794"/>
<dbReference type="SUPFAM" id="SSF53383">
    <property type="entry name" value="PLP-dependent transferases"/>
    <property type="match status" value="1"/>
</dbReference>
<sequence>MPTQRESQRPALSHEIGSQDETQSDDVQQTAKTKVFWLDDQANATERPLSDANQTGLGGRQIGGSTTIFNPPQPHGWRKFKFKTPAWLPTSAGHEPFRSVRVESWRGGEATPTLQRSDRFQTRSRFYCPQPVAVIHPPTRFVLLLGLGLDPPPLSDFGGTVRLATRLALGSRFIVTVTRSTPVAASCQVREPAAVNDVDWSALREAEFPVGRRYAYFDHAAVAPLPRRAVEAMTTWANDLSERGDAQWLSWYDRLADYRRGLANLIAADPGEIAFIPNTTHGVGLIAEGFPWQPGDRIVLPEDEYPSNVYPWMNLASRGVGLDRVPTRAGRILLDDLAAAIGPQTRLLAISHVEFATGFRNDLDAVGQLCQQRGVALFVDAIQGLGPLRIDVSRTPIDFLAADGHKWLLGPEGAGFLYVRTCWIQRLRPIMVGWHSVTRAFDHGTIDFTLKTTAQRWEGGTFNMPGLHALGASVSLFHEVGPDRIAGRILERARAVATLARDLGLEVFGGFGPSEDSGIVSIVIPEALGGPAQAAARLKERDVILSARGGRLRVSPHCYTNDEDLQRLHDGLSALCRG</sequence>
<dbReference type="InterPro" id="IPR015421">
    <property type="entry name" value="PyrdxlP-dep_Trfase_major"/>
</dbReference>
<evidence type="ECO:0000256" key="1">
    <source>
        <dbReference type="ARBA" id="ARBA00022898"/>
    </source>
</evidence>
<dbReference type="PANTHER" id="PTHR43586:SF15">
    <property type="entry name" value="BLR3095 PROTEIN"/>
    <property type="match status" value="1"/>
</dbReference>
<keyword evidence="1" id="KW-0663">Pyridoxal phosphate</keyword>
<reference evidence="4 5" key="2">
    <citation type="journal article" date="2011" name="Stand. Genomic Sci.">
        <title>Complete genome sequence of Isosphaera pallida type strain (IS1B).</title>
        <authorList>
            <consortium name="US DOE Joint Genome Institute (JGI-PGF)"/>
            <person name="Goker M."/>
            <person name="Cleland D."/>
            <person name="Saunders E."/>
            <person name="Lapidus A."/>
            <person name="Nolan M."/>
            <person name="Lucas S."/>
            <person name="Hammon N."/>
            <person name="Deshpande S."/>
            <person name="Cheng J.F."/>
            <person name="Tapia R."/>
            <person name="Han C."/>
            <person name="Goodwin L."/>
            <person name="Pitluck S."/>
            <person name="Liolios K."/>
            <person name="Pagani I."/>
            <person name="Ivanova N."/>
            <person name="Mavromatis K."/>
            <person name="Pati A."/>
            <person name="Chen A."/>
            <person name="Palaniappan K."/>
            <person name="Land M."/>
            <person name="Hauser L."/>
            <person name="Chang Y.J."/>
            <person name="Jeffries C.D."/>
            <person name="Detter J.C."/>
            <person name="Beck B."/>
            <person name="Woyke T."/>
            <person name="Bristow J."/>
            <person name="Eisen J.A."/>
            <person name="Markowitz V."/>
            <person name="Hugenholtz P."/>
            <person name="Kyrpides N.C."/>
            <person name="Klenk H.P."/>
        </authorList>
    </citation>
    <scope>NUCLEOTIDE SEQUENCE [LARGE SCALE GENOMIC DNA]</scope>
    <source>
        <strain evidence="5">ATCC 43644 / DSM 9630 / IS1B</strain>
    </source>
</reference>
<dbReference type="Gene3D" id="3.90.1150.10">
    <property type="entry name" value="Aspartate Aminotransferase, domain 1"/>
    <property type="match status" value="1"/>
</dbReference>
<keyword evidence="4" id="KW-0808">Transferase</keyword>
<evidence type="ECO:0000313" key="5">
    <source>
        <dbReference type="Proteomes" id="UP000008631"/>
    </source>
</evidence>
<feature type="domain" description="Aminotransferase class V" evidence="3">
    <location>
        <begin position="216"/>
        <end position="549"/>
    </location>
</feature>
<keyword evidence="5" id="KW-1185">Reference proteome</keyword>
<feature type="region of interest" description="Disordered" evidence="2">
    <location>
        <begin position="1"/>
        <end position="75"/>
    </location>
</feature>
<dbReference type="Gene3D" id="3.40.640.10">
    <property type="entry name" value="Type I PLP-dependent aspartate aminotransferase-like (Major domain)"/>
    <property type="match status" value="1"/>
</dbReference>
<dbReference type="InParanoid" id="E8R1G0"/>
<dbReference type="Proteomes" id="UP000008631">
    <property type="component" value="Chromosome"/>
</dbReference>
<feature type="compositionally biased region" description="Polar residues" evidence="2">
    <location>
        <begin position="19"/>
        <end position="32"/>
    </location>
</feature>
<reference key="1">
    <citation type="submission" date="2010-11" db="EMBL/GenBank/DDBJ databases">
        <title>The complete sequence of chromosome of Isophaera pallida ATCC 43644.</title>
        <authorList>
            <consortium name="US DOE Joint Genome Institute (JGI-PGF)"/>
            <person name="Lucas S."/>
            <person name="Copeland A."/>
            <person name="Lapidus A."/>
            <person name="Bruce D."/>
            <person name="Goodwin L."/>
            <person name="Pitluck S."/>
            <person name="Kyrpides N."/>
            <person name="Mavromatis K."/>
            <person name="Pagani I."/>
            <person name="Ivanova N."/>
            <person name="Saunders E."/>
            <person name="Brettin T."/>
            <person name="Detter J.C."/>
            <person name="Han C."/>
            <person name="Tapia R."/>
            <person name="Land M."/>
            <person name="Hauser L."/>
            <person name="Markowitz V."/>
            <person name="Cheng J.-F."/>
            <person name="Hugenholtz P."/>
            <person name="Woyke T."/>
            <person name="Wu D."/>
            <person name="Eisen J.A."/>
        </authorList>
    </citation>
    <scope>NUCLEOTIDE SEQUENCE</scope>
    <source>
        <strain>ATCC 43644</strain>
    </source>
</reference>